<dbReference type="GO" id="GO:0000155">
    <property type="term" value="F:phosphorelay sensor kinase activity"/>
    <property type="evidence" value="ECO:0007669"/>
    <property type="project" value="InterPro"/>
</dbReference>
<evidence type="ECO:0000256" key="7">
    <source>
        <dbReference type="ARBA" id="ARBA00022777"/>
    </source>
</evidence>
<dbReference type="Pfam" id="PF00672">
    <property type="entry name" value="HAMP"/>
    <property type="match status" value="1"/>
</dbReference>
<evidence type="ECO:0000256" key="4">
    <source>
        <dbReference type="ARBA" id="ARBA00022553"/>
    </source>
</evidence>
<dbReference type="AlphaFoldDB" id="A0A857JA14"/>
<dbReference type="SUPFAM" id="SSF158472">
    <property type="entry name" value="HAMP domain-like"/>
    <property type="match status" value="1"/>
</dbReference>
<evidence type="ECO:0000256" key="2">
    <source>
        <dbReference type="ARBA" id="ARBA00004370"/>
    </source>
</evidence>
<feature type="transmembrane region" description="Helical" evidence="11">
    <location>
        <begin position="86"/>
        <end position="107"/>
    </location>
</feature>
<keyword evidence="6 11" id="KW-0812">Transmembrane</keyword>
<proteinExistence type="predicted"/>
<dbReference type="InterPro" id="IPR005467">
    <property type="entry name" value="His_kinase_dom"/>
</dbReference>
<dbReference type="PRINTS" id="PR00344">
    <property type="entry name" value="BCTRLSENSOR"/>
</dbReference>
<dbReference type="Gene3D" id="1.10.287.130">
    <property type="match status" value="1"/>
</dbReference>
<dbReference type="PROSITE" id="PS50885">
    <property type="entry name" value="HAMP"/>
    <property type="match status" value="1"/>
</dbReference>
<dbReference type="Pfam" id="PF02518">
    <property type="entry name" value="HATPase_c"/>
    <property type="match status" value="1"/>
</dbReference>
<protein>
    <recommendedName>
        <fullName evidence="3">histidine kinase</fullName>
        <ecNumber evidence="3">2.7.13.3</ecNumber>
    </recommendedName>
</protein>
<dbReference type="InterPro" id="IPR004358">
    <property type="entry name" value="Sig_transdc_His_kin-like_C"/>
</dbReference>
<evidence type="ECO:0000256" key="11">
    <source>
        <dbReference type="SAM" id="Phobius"/>
    </source>
</evidence>
<dbReference type="Pfam" id="PF00512">
    <property type="entry name" value="HisKA"/>
    <property type="match status" value="1"/>
</dbReference>
<dbReference type="GO" id="GO:0005886">
    <property type="term" value="C:plasma membrane"/>
    <property type="evidence" value="ECO:0007669"/>
    <property type="project" value="TreeGrafter"/>
</dbReference>
<dbReference type="InterPro" id="IPR050428">
    <property type="entry name" value="TCS_sensor_his_kinase"/>
</dbReference>
<dbReference type="SMART" id="SM00304">
    <property type="entry name" value="HAMP"/>
    <property type="match status" value="1"/>
</dbReference>
<dbReference type="PROSITE" id="PS50109">
    <property type="entry name" value="HIS_KIN"/>
    <property type="match status" value="1"/>
</dbReference>
<dbReference type="EMBL" id="CP047650">
    <property type="protein sequence ID" value="QHI99588.1"/>
    <property type="molecule type" value="Genomic_DNA"/>
</dbReference>
<keyword evidence="10 11" id="KW-0472">Membrane</keyword>
<keyword evidence="15" id="KW-1185">Reference proteome</keyword>
<dbReference type="Gene3D" id="3.30.565.10">
    <property type="entry name" value="Histidine kinase-like ATPase, C-terminal domain"/>
    <property type="match status" value="1"/>
</dbReference>
<evidence type="ECO:0000313" key="14">
    <source>
        <dbReference type="EMBL" id="QHI99588.1"/>
    </source>
</evidence>
<evidence type="ECO:0000259" key="12">
    <source>
        <dbReference type="PROSITE" id="PS50109"/>
    </source>
</evidence>
<name>A0A857JA14_9BURK</name>
<dbReference type="PANTHER" id="PTHR45436">
    <property type="entry name" value="SENSOR HISTIDINE KINASE YKOH"/>
    <property type="match status" value="1"/>
</dbReference>
<feature type="transmembrane region" description="Helical" evidence="11">
    <location>
        <begin position="12"/>
        <end position="35"/>
    </location>
</feature>
<dbReference type="PANTHER" id="PTHR45436:SF5">
    <property type="entry name" value="SENSOR HISTIDINE KINASE TRCS"/>
    <property type="match status" value="1"/>
</dbReference>
<organism evidence="14 15">
    <name type="scientific">Xylophilus rhododendri</name>
    <dbReference type="NCBI Taxonomy" id="2697032"/>
    <lineage>
        <taxon>Bacteria</taxon>
        <taxon>Pseudomonadati</taxon>
        <taxon>Pseudomonadota</taxon>
        <taxon>Betaproteobacteria</taxon>
        <taxon>Burkholderiales</taxon>
        <taxon>Xylophilus</taxon>
    </lineage>
</organism>
<dbReference type="SUPFAM" id="SSF55874">
    <property type="entry name" value="ATPase domain of HSP90 chaperone/DNA topoisomerase II/histidine kinase"/>
    <property type="match status" value="1"/>
</dbReference>
<dbReference type="EC" id="2.7.13.3" evidence="3"/>
<dbReference type="KEGG" id="xyk:GT347_17380"/>
<dbReference type="RefSeq" id="WP_160553400.1">
    <property type="nucleotide sequence ID" value="NZ_CP047650.1"/>
</dbReference>
<evidence type="ECO:0000256" key="8">
    <source>
        <dbReference type="ARBA" id="ARBA00022989"/>
    </source>
</evidence>
<evidence type="ECO:0000313" key="15">
    <source>
        <dbReference type="Proteomes" id="UP000464787"/>
    </source>
</evidence>
<feature type="domain" description="Histidine kinase" evidence="12">
    <location>
        <begin position="169"/>
        <end position="380"/>
    </location>
</feature>
<keyword evidence="7" id="KW-0418">Kinase</keyword>
<dbReference type="Gene3D" id="6.10.340.10">
    <property type="match status" value="1"/>
</dbReference>
<keyword evidence="4" id="KW-0597">Phosphoprotein</keyword>
<dbReference type="Proteomes" id="UP000464787">
    <property type="component" value="Chromosome"/>
</dbReference>
<dbReference type="InterPro" id="IPR003660">
    <property type="entry name" value="HAMP_dom"/>
</dbReference>
<dbReference type="CDD" id="cd00082">
    <property type="entry name" value="HisKA"/>
    <property type="match status" value="1"/>
</dbReference>
<comment type="subcellular location">
    <subcellularLocation>
        <location evidence="2">Membrane</location>
    </subcellularLocation>
</comment>
<dbReference type="CDD" id="cd00075">
    <property type="entry name" value="HATPase"/>
    <property type="match status" value="1"/>
</dbReference>
<dbReference type="InterPro" id="IPR003594">
    <property type="entry name" value="HATPase_dom"/>
</dbReference>
<evidence type="ECO:0000256" key="5">
    <source>
        <dbReference type="ARBA" id="ARBA00022679"/>
    </source>
</evidence>
<reference evidence="14 15" key="1">
    <citation type="submission" date="2020-01" db="EMBL/GenBank/DDBJ databases">
        <title>Genome sequencing of strain KACC 21265.</title>
        <authorList>
            <person name="Heo J."/>
            <person name="Kim S.-J."/>
            <person name="Kim J.-S."/>
            <person name="Hong S.-B."/>
            <person name="Kwon S.-W."/>
        </authorList>
    </citation>
    <scope>NUCLEOTIDE SEQUENCE [LARGE SCALE GENOMIC DNA]</scope>
    <source>
        <strain evidence="14 15">KACC 21265</strain>
    </source>
</reference>
<dbReference type="InterPro" id="IPR003661">
    <property type="entry name" value="HisK_dim/P_dom"/>
</dbReference>
<dbReference type="SMART" id="SM00387">
    <property type="entry name" value="HATPase_c"/>
    <property type="match status" value="1"/>
</dbReference>
<evidence type="ECO:0000259" key="13">
    <source>
        <dbReference type="PROSITE" id="PS50885"/>
    </source>
</evidence>
<feature type="domain" description="HAMP" evidence="13">
    <location>
        <begin position="108"/>
        <end position="161"/>
    </location>
</feature>
<keyword evidence="9" id="KW-0902">Two-component regulatory system</keyword>
<dbReference type="SUPFAM" id="SSF47384">
    <property type="entry name" value="Homodimeric domain of signal transducing histidine kinase"/>
    <property type="match status" value="1"/>
</dbReference>
<evidence type="ECO:0000256" key="9">
    <source>
        <dbReference type="ARBA" id="ARBA00023012"/>
    </source>
</evidence>
<keyword evidence="8 11" id="KW-1133">Transmembrane helix</keyword>
<gene>
    <name evidence="14" type="ORF">GT347_17380</name>
</gene>
<dbReference type="CDD" id="cd06225">
    <property type="entry name" value="HAMP"/>
    <property type="match status" value="1"/>
</dbReference>
<evidence type="ECO:0000256" key="1">
    <source>
        <dbReference type="ARBA" id="ARBA00000085"/>
    </source>
</evidence>
<comment type="catalytic activity">
    <reaction evidence="1">
        <text>ATP + protein L-histidine = ADP + protein N-phospho-L-histidine.</text>
        <dbReference type="EC" id="2.7.13.3"/>
    </reaction>
</comment>
<dbReference type="SMART" id="SM00388">
    <property type="entry name" value="HisKA"/>
    <property type="match status" value="1"/>
</dbReference>
<evidence type="ECO:0000256" key="10">
    <source>
        <dbReference type="ARBA" id="ARBA00023136"/>
    </source>
</evidence>
<accession>A0A857JA14</accession>
<dbReference type="InterPro" id="IPR036890">
    <property type="entry name" value="HATPase_C_sf"/>
</dbReference>
<evidence type="ECO:0000256" key="6">
    <source>
        <dbReference type="ARBA" id="ARBA00022692"/>
    </source>
</evidence>
<evidence type="ECO:0000256" key="3">
    <source>
        <dbReference type="ARBA" id="ARBA00012438"/>
    </source>
</evidence>
<keyword evidence="5" id="KW-0808">Transferase</keyword>
<dbReference type="InterPro" id="IPR036097">
    <property type="entry name" value="HisK_dim/P_sf"/>
</dbReference>
<sequence length="380" mass="41654">MARGVERIWVRFGLWIAGTVLVTMGLLGASVMVFAELQYHSFYRNLPQPVRVELDALNDQDLEDSPRAVEIYGQYWKGDLLFGEKWSLVIGLFICLPVGLGVGFWVSRIVTLPLASMAEAAQRVAVGDFSVRAEPGRARGEITAMVVDFNHMIDALEGLERERRATAAAVSHELRTPLAVLRARLHAVCDGVIEGDETEFRRLLGEVEHLGRLVDDLHTLSVAEAGRLSLQHERLDLGGLVEDTLTGMEPRIAQRGVMLEWVPAIGPVWVRLDRDRMRQVLTNLVENALRHASEGGWLQVALGVEGEDALLSVADDGPGLPQDMRNNPFRRFQKSLHGNSEGVGLGLSIVHALVVQQGGEVGAEDRAGGGTVFTVRMPLA</sequence>